<comment type="similarity">
    <text evidence="9">In the C-terminal section; belongs to the flavoprotein pyridine nucleotide cytochrome reductase family.</text>
</comment>
<dbReference type="GO" id="GO:0160246">
    <property type="term" value="F:NADPH-iron-sulfur [2Fe-2S] protein oxidoreductase activity"/>
    <property type="evidence" value="ECO:0007669"/>
    <property type="project" value="InterPro"/>
</dbReference>
<gene>
    <name evidence="9" type="primary">TAH18</name>
    <name evidence="12" type="ORF">PBRASI_LOCUS1349</name>
</gene>
<dbReference type="GO" id="GO:0016651">
    <property type="term" value="F:oxidoreductase activity, acting on NAD(P)H"/>
    <property type="evidence" value="ECO:0007669"/>
    <property type="project" value="UniProtKB-UniRule"/>
</dbReference>
<protein>
    <recommendedName>
        <fullName evidence="9">NADPH-dependent diflavin oxidoreductase 1</fullName>
        <ecNumber evidence="9">1.18.1.-</ecNumber>
    </recommendedName>
    <alternativeName>
        <fullName evidence="9">NADPH-dependent FMN and FAD-containing oxidoreductase</fullName>
    </alternativeName>
</protein>
<feature type="binding site" evidence="9">
    <location>
        <position position="142"/>
    </location>
    <ligand>
        <name>FMN</name>
        <dbReference type="ChEBI" id="CHEBI:58210"/>
    </ligand>
</feature>
<dbReference type="AlphaFoldDB" id="A0A9N8W968"/>
<dbReference type="Pfam" id="PF00667">
    <property type="entry name" value="FAD_binding_1"/>
    <property type="match status" value="1"/>
</dbReference>
<feature type="binding site" evidence="9">
    <location>
        <begin position="392"/>
        <end position="395"/>
    </location>
    <ligand>
        <name>FAD</name>
        <dbReference type="ChEBI" id="CHEBI:57692"/>
    </ligand>
</feature>
<comment type="subunit">
    <text evidence="9">Interacts with DRE2; as part of the cytosolic iron-sulfur (Fe-S) protein assembly (CIA) machinery.</text>
</comment>
<dbReference type="Pfam" id="PF00175">
    <property type="entry name" value="NAD_binding_1"/>
    <property type="match status" value="1"/>
</dbReference>
<dbReference type="InterPro" id="IPR029039">
    <property type="entry name" value="Flavoprotein-like_sf"/>
</dbReference>
<feature type="binding site" evidence="9">
    <location>
        <begin position="426"/>
        <end position="429"/>
    </location>
    <ligand>
        <name>FAD</name>
        <dbReference type="ChEBI" id="CHEBI:57692"/>
    </ligand>
</feature>
<dbReference type="InterPro" id="IPR008254">
    <property type="entry name" value="Flavodoxin/NO_synth"/>
</dbReference>
<dbReference type="FunFam" id="3.40.50.80:FF:000030">
    <property type="entry name" value="NADPH-dependent diflavin oxidoreductase 1"/>
    <property type="match status" value="1"/>
</dbReference>
<dbReference type="Gene3D" id="3.40.50.360">
    <property type="match status" value="1"/>
</dbReference>
<dbReference type="InterPro" id="IPR039261">
    <property type="entry name" value="FNR_nucleotide-bd"/>
</dbReference>
<comment type="caution">
    <text evidence="9">Lacks conserved residue(s) required for the propagation of feature annotation.</text>
</comment>
<reference evidence="12" key="1">
    <citation type="submission" date="2021-06" db="EMBL/GenBank/DDBJ databases">
        <authorList>
            <person name="Kallberg Y."/>
            <person name="Tangrot J."/>
            <person name="Rosling A."/>
        </authorList>
    </citation>
    <scope>NUCLEOTIDE SEQUENCE</scope>
    <source>
        <strain evidence="12">BR232B</strain>
    </source>
</reference>
<accession>A0A9N8W968</accession>
<dbReference type="GO" id="GO:0050661">
    <property type="term" value="F:NADP binding"/>
    <property type="evidence" value="ECO:0007669"/>
    <property type="project" value="UniProtKB-UniRule"/>
</dbReference>
<dbReference type="PRINTS" id="PR00371">
    <property type="entry name" value="FPNCR"/>
</dbReference>
<feature type="binding site" evidence="9">
    <location>
        <begin position="522"/>
        <end position="523"/>
    </location>
    <ligand>
        <name>NADP(+)</name>
        <dbReference type="ChEBI" id="CHEBI:58349"/>
    </ligand>
</feature>
<dbReference type="Pfam" id="PF00258">
    <property type="entry name" value="Flavodoxin_1"/>
    <property type="match status" value="1"/>
</dbReference>
<evidence type="ECO:0000256" key="5">
    <source>
        <dbReference type="ARBA" id="ARBA00022643"/>
    </source>
</evidence>
<keyword evidence="4 9" id="KW-0285">Flavoprotein</keyword>
<dbReference type="SUPFAM" id="SSF52218">
    <property type="entry name" value="Flavoproteins"/>
    <property type="match status" value="1"/>
</dbReference>
<keyword evidence="8 9" id="KW-0560">Oxidoreductase</keyword>
<dbReference type="GO" id="GO:0050660">
    <property type="term" value="F:flavin adenine dinucleotide binding"/>
    <property type="evidence" value="ECO:0007669"/>
    <property type="project" value="UniProtKB-UniRule"/>
</dbReference>
<dbReference type="InterPro" id="IPR023173">
    <property type="entry name" value="NADPH_Cyt_P450_Rdtase_alpha"/>
</dbReference>
<keyword evidence="9" id="KW-0496">Mitochondrion</keyword>
<dbReference type="FunFam" id="3.40.50.360:FF:000015">
    <property type="entry name" value="NADPH-dependent diflavin oxidoreductase 1"/>
    <property type="match status" value="1"/>
</dbReference>
<evidence type="ECO:0000313" key="13">
    <source>
        <dbReference type="Proteomes" id="UP000789739"/>
    </source>
</evidence>
<dbReference type="GO" id="GO:0005634">
    <property type="term" value="C:nucleus"/>
    <property type="evidence" value="ECO:0007669"/>
    <property type="project" value="UniProtKB-ARBA"/>
</dbReference>
<keyword evidence="6 9" id="KW-0274">FAD</keyword>
<evidence type="ECO:0000259" key="11">
    <source>
        <dbReference type="PROSITE" id="PS51384"/>
    </source>
</evidence>
<comment type="similarity">
    <text evidence="9">In the N-terminal section; belongs to the flavodoxin family.</text>
</comment>
<evidence type="ECO:0000256" key="7">
    <source>
        <dbReference type="ARBA" id="ARBA00022857"/>
    </source>
</evidence>
<dbReference type="InterPro" id="IPR028879">
    <property type="entry name" value="NDOR1"/>
</dbReference>
<dbReference type="GO" id="GO:0010181">
    <property type="term" value="F:FMN binding"/>
    <property type="evidence" value="ECO:0007669"/>
    <property type="project" value="UniProtKB-UniRule"/>
</dbReference>
<keyword evidence="3 9" id="KW-0963">Cytoplasm</keyword>
<dbReference type="InterPro" id="IPR001094">
    <property type="entry name" value="Flavdoxin-like"/>
</dbReference>
<dbReference type="SUPFAM" id="SSF63380">
    <property type="entry name" value="Riboflavin synthase domain-like"/>
    <property type="match status" value="1"/>
</dbReference>
<name>A0A9N8W968_9GLOM</name>
<dbReference type="Gene3D" id="3.40.50.80">
    <property type="entry name" value="Nucleotide-binding domain of ferredoxin-NADP reductase (FNR) module"/>
    <property type="match status" value="1"/>
</dbReference>
<comment type="catalytic activity">
    <reaction evidence="9">
        <text>2 oxidized [2Fe-2S]-[protein] + NADPH = 2 reduced [2Fe-2S]-[protein] + NADP(+) + H(+)</text>
        <dbReference type="Rhea" id="RHEA:67716"/>
        <dbReference type="Rhea" id="RHEA-COMP:17327"/>
        <dbReference type="Rhea" id="RHEA-COMP:17328"/>
        <dbReference type="ChEBI" id="CHEBI:15378"/>
        <dbReference type="ChEBI" id="CHEBI:33737"/>
        <dbReference type="ChEBI" id="CHEBI:33738"/>
        <dbReference type="ChEBI" id="CHEBI:57783"/>
        <dbReference type="ChEBI" id="CHEBI:58349"/>
    </reaction>
</comment>
<evidence type="ECO:0000259" key="10">
    <source>
        <dbReference type="PROSITE" id="PS50902"/>
    </source>
</evidence>
<comment type="subcellular location">
    <subcellularLocation>
        <location evidence="9">Cytoplasm</location>
    </subcellularLocation>
    <subcellularLocation>
        <location evidence="9">Mitochondrion</location>
    </subcellularLocation>
    <text evidence="9">Relocalizes to mitochondria after H(2)O(2) exposure.</text>
</comment>
<comment type="caution">
    <text evidence="12">The sequence shown here is derived from an EMBL/GenBank/DDBJ whole genome shotgun (WGS) entry which is preliminary data.</text>
</comment>
<dbReference type="PRINTS" id="PR00369">
    <property type="entry name" value="FLAVODOXIN"/>
</dbReference>
<evidence type="ECO:0000256" key="2">
    <source>
        <dbReference type="ARBA" id="ARBA00001974"/>
    </source>
</evidence>
<evidence type="ECO:0000256" key="1">
    <source>
        <dbReference type="ARBA" id="ARBA00001917"/>
    </source>
</evidence>
<dbReference type="PANTHER" id="PTHR19384">
    <property type="entry name" value="NITRIC OXIDE SYNTHASE-RELATED"/>
    <property type="match status" value="1"/>
</dbReference>
<dbReference type="InterPro" id="IPR003097">
    <property type="entry name" value="CysJ-like_FAD-binding"/>
</dbReference>
<feature type="domain" description="Flavodoxin-like" evidence="10">
    <location>
        <begin position="16"/>
        <end position="160"/>
    </location>
</feature>
<dbReference type="InterPro" id="IPR001433">
    <property type="entry name" value="OxRdtase_FAD/NAD-bd"/>
</dbReference>
<keyword evidence="7 9" id="KW-0521">NADP</keyword>
<dbReference type="InterPro" id="IPR001709">
    <property type="entry name" value="Flavoprot_Pyr_Nucl_cyt_Rdtase"/>
</dbReference>
<comment type="similarity">
    <text evidence="9">Belongs to the NADPH-dependent diflavin oxidoreductase NDOR1 family.</text>
</comment>
<comment type="cofactor">
    <cofactor evidence="2 9">
        <name>FAD</name>
        <dbReference type="ChEBI" id="CHEBI:57692"/>
    </cofactor>
</comment>
<sequence>MGMDDKFHNDSTDRQLLILYGSQTGCAQDAAERTAREARRRHFRVRIFAMDEYDRTKLINEALVIFICSTTGQGDEPDNMKRFWKFLLRKNLPNDILSQMKFTVFGQGDSSYIRYNYPAKKLWKRLLQLGAESIYPRGDGDDQHYLGQDGTFDPWIQGVWDVLMKMYPLPSGMDIIPSEDLYPFVSPETPMAMITITLGLLLVLTSKPRHLQVSVFSLLTMVFHYPMNLLSISIPYDVRHLEFAIEEPFISYDPGDIMVIRPRNLKKDVDTFLEMMEWTDIADDPFILVPNQEDCKIPKHWESRLTLRLLFEKYLDIFSTPRRSFFEFLSYFTTNEDQTEKLREFCSAEGQDDLYAYNQRVKRTIVEALHDFSSAKIPIDYILDVFPMIQPRQFSISSASSMHSNAIHLTVAIVNYKTQLRSPRRGVCTKWMEDLEIGSVIPFNVIKGTMKLPRDSGIPIILVGPGTGVSVMKAFIEDRIQDGATENYLFFGCRYHDKDFYYKNEWDSYVREGQLTLFVACSRDQGKKIYVQDLIKQNAALIWKLVHDQGGYVYLSGRSDKMPTAVIESFTEVFKKEGDMDDAQAKKYFNTMEKNRRFQQECWS</sequence>
<comment type="function">
    <text evidence="9">NADPH-dependent reductase which is a central component of the cytosolic iron-sulfur (Fe-S) protein assembly (CIA) machinery. Transfers electrons from NADPH via its FAD and FMN prosthetic groups to the [2Fe-2S] cluster of DRE2, another key component of the CIA machinery. In turn, this reduced cluster provides electrons for assembly of cytosolic iron-sulfur cluster proteins. Positively controls H(2)O(2)-induced cell death.</text>
</comment>
<dbReference type="GO" id="GO:0016226">
    <property type="term" value="P:iron-sulfur cluster assembly"/>
    <property type="evidence" value="ECO:0007669"/>
    <property type="project" value="UniProtKB-UniRule"/>
</dbReference>
<dbReference type="OrthoDB" id="1856718at2759"/>
<dbReference type="InterPro" id="IPR017938">
    <property type="entry name" value="Riboflavin_synthase-like_b-brl"/>
</dbReference>
<dbReference type="HAMAP" id="MF_03178">
    <property type="entry name" value="NDOR1"/>
    <property type="match status" value="1"/>
</dbReference>
<dbReference type="PANTHER" id="PTHR19384:SF10">
    <property type="entry name" value="NADPH-DEPENDENT DIFLAVIN OXIDOREDUCTASE 1"/>
    <property type="match status" value="1"/>
</dbReference>
<keyword evidence="13" id="KW-1185">Reference proteome</keyword>
<evidence type="ECO:0000256" key="8">
    <source>
        <dbReference type="ARBA" id="ARBA00023002"/>
    </source>
</evidence>
<dbReference type="PROSITE" id="PS50902">
    <property type="entry name" value="FLAVODOXIN_LIKE"/>
    <property type="match status" value="1"/>
</dbReference>
<dbReference type="Proteomes" id="UP000789739">
    <property type="component" value="Unassembled WGS sequence"/>
</dbReference>
<organism evidence="12 13">
    <name type="scientific">Paraglomus brasilianum</name>
    <dbReference type="NCBI Taxonomy" id="144538"/>
    <lineage>
        <taxon>Eukaryota</taxon>
        <taxon>Fungi</taxon>
        <taxon>Fungi incertae sedis</taxon>
        <taxon>Mucoromycota</taxon>
        <taxon>Glomeromycotina</taxon>
        <taxon>Glomeromycetes</taxon>
        <taxon>Paraglomerales</taxon>
        <taxon>Paraglomeraceae</taxon>
        <taxon>Paraglomus</taxon>
    </lineage>
</organism>
<dbReference type="Gene3D" id="2.40.30.10">
    <property type="entry name" value="Translation factors"/>
    <property type="match status" value="1"/>
</dbReference>
<feature type="binding site" evidence="9">
    <location>
        <position position="603"/>
    </location>
    <ligand>
        <name>FAD</name>
        <dbReference type="ChEBI" id="CHEBI:57692"/>
    </ligand>
</feature>
<evidence type="ECO:0000256" key="3">
    <source>
        <dbReference type="ARBA" id="ARBA00022490"/>
    </source>
</evidence>
<dbReference type="EMBL" id="CAJVPI010000085">
    <property type="protein sequence ID" value="CAG8476469.1"/>
    <property type="molecule type" value="Genomic_DNA"/>
</dbReference>
<proteinExistence type="inferred from homology"/>
<dbReference type="GO" id="GO:0005739">
    <property type="term" value="C:mitochondrion"/>
    <property type="evidence" value="ECO:0007669"/>
    <property type="project" value="UniProtKB-SubCell"/>
</dbReference>
<keyword evidence="5 9" id="KW-0288">FMN</keyword>
<dbReference type="EC" id="1.18.1.-" evidence="9"/>
<feature type="domain" description="FAD-binding FR-type" evidence="11">
    <location>
        <begin position="206"/>
        <end position="453"/>
    </location>
</feature>
<dbReference type="PROSITE" id="PS51384">
    <property type="entry name" value="FAD_FR"/>
    <property type="match status" value="1"/>
</dbReference>
<dbReference type="Gene3D" id="1.20.990.10">
    <property type="entry name" value="NADPH-cytochrome p450 Reductase, Chain A, domain 3"/>
    <property type="match status" value="1"/>
</dbReference>
<dbReference type="GO" id="GO:0005829">
    <property type="term" value="C:cytosol"/>
    <property type="evidence" value="ECO:0007669"/>
    <property type="project" value="TreeGrafter"/>
</dbReference>
<evidence type="ECO:0000256" key="6">
    <source>
        <dbReference type="ARBA" id="ARBA00022827"/>
    </source>
</evidence>
<feature type="binding site" evidence="9">
    <location>
        <begin position="69"/>
        <end position="72"/>
    </location>
    <ligand>
        <name>FMN</name>
        <dbReference type="ChEBI" id="CHEBI:58210"/>
    </ligand>
</feature>
<dbReference type="SUPFAM" id="SSF52343">
    <property type="entry name" value="Ferredoxin reductase-like, C-terminal NADP-linked domain"/>
    <property type="match status" value="1"/>
</dbReference>
<feature type="binding site" evidence="9">
    <location>
        <position position="467"/>
    </location>
    <ligand>
        <name>NADP(+)</name>
        <dbReference type="ChEBI" id="CHEBI:58349"/>
    </ligand>
</feature>
<feature type="binding site" evidence="9">
    <location>
        <begin position="528"/>
        <end position="532"/>
    </location>
    <ligand>
        <name>NADP(+)</name>
        <dbReference type="ChEBI" id="CHEBI:58349"/>
    </ligand>
</feature>
<evidence type="ECO:0000256" key="9">
    <source>
        <dbReference type="HAMAP-Rule" id="MF_03178"/>
    </source>
</evidence>
<dbReference type="InterPro" id="IPR017927">
    <property type="entry name" value="FAD-bd_FR_type"/>
</dbReference>
<evidence type="ECO:0000313" key="12">
    <source>
        <dbReference type="EMBL" id="CAG8476469.1"/>
    </source>
</evidence>
<evidence type="ECO:0000256" key="4">
    <source>
        <dbReference type="ARBA" id="ARBA00022630"/>
    </source>
</evidence>
<comment type="cofactor">
    <cofactor evidence="1 9">
        <name>FMN</name>
        <dbReference type="ChEBI" id="CHEBI:58210"/>
    </cofactor>
</comment>